<comment type="caution">
    <text evidence="4">The sequence shown here is derived from an EMBL/GenBank/DDBJ whole genome shotgun (WGS) entry which is preliminary data.</text>
</comment>
<dbReference type="AlphaFoldDB" id="A0A8K0XUB8"/>
<protein>
    <recommendedName>
        <fullName evidence="3">RING-type domain-containing protein</fullName>
    </recommendedName>
</protein>
<keyword evidence="5" id="KW-1185">Reference proteome</keyword>
<feature type="coiled-coil region" evidence="2">
    <location>
        <begin position="158"/>
        <end position="196"/>
    </location>
</feature>
<keyword evidence="1" id="KW-0862">Zinc</keyword>
<dbReference type="Gene3D" id="3.30.40.10">
    <property type="entry name" value="Zinc/RING finger domain, C3HC4 (zinc finger)"/>
    <property type="match status" value="1"/>
</dbReference>
<dbReference type="SUPFAM" id="SSF57850">
    <property type="entry name" value="RING/U-box"/>
    <property type="match status" value="1"/>
</dbReference>
<dbReference type="InterPro" id="IPR001841">
    <property type="entry name" value="Znf_RING"/>
</dbReference>
<dbReference type="InterPro" id="IPR013083">
    <property type="entry name" value="Znf_RING/FYVE/PHD"/>
</dbReference>
<keyword evidence="1" id="KW-0863">Zinc-finger</keyword>
<evidence type="ECO:0000313" key="4">
    <source>
        <dbReference type="EMBL" id="KAH8106862.1"/>
    </source>
</evidence>
<dbReference type="GO" id="GO:0008270">
    <property type="term" value="F:zinc ion binding"/>
    <property type="evidence" value="ECO:0007669"/>
    <property type="project" value="UniProtKB-KW"/>
</dbReference>
<accession>A0A8K0XUB8</accession>
<name>A0A8K0XUB8_9AGAR</name>
<evidence type="ECO:0000259" key="3">
    <source>
        <dbReference type="PROSITE" id="PS50089"/>
    </source>
</evidence>
<gene>
    <name evidence="4" type="ORF">BXZ70DRAFT_1028219</name>
</gene>
<evidence type="ECO:0000313" key="5">
    <source>
        <dbReference type="Proteomes" id="UP000813824"/>
    </source>
</evidence>
<keyword evidence="2" id="KW-0175">Coiled coil</keyword>
<evidence type="ECO:0000256" key="1">
    <source>
        <dbReference type="PROSITE-ProRule" id="PRU00175"/>
    </source>
</evidence>
<feature type="domain" description="RING-type" evidence="3">
    <location>
        <begin position="7"/>
        <end position="50"/>
    </location>
</feature>
<dbReference type="PROSITE" id="PS50089">
    <property type="entry name" value="ZF_RING_2"/>
    <property type="match status" value="1"/>
</dbReference>
<reference evidence="4" key="1">
    <citation type="journal article" date="2021" name="New Phytol.">
        <title>Evolutionary innovations through gain and loss of genes in the ectomycorrhizal Boletales.</title>
        <authorList>
            <person name="Wu G."/>
            <person name="Miyauchi S."/>
            <person name="Morin E."/>
            <person name="Kuo A."/>
            <person name="Drula E."/>
            <person name="Varga T."/>
            <person name="Kohler A."/>
            <person name="Feng B."/>
            <person name="Cao Y."/>
            <person name="Lipzen A."/>
            <person name="Daum C."/>
            <person name="Hundley H."/>
            <person name="Pangilinan J."/>
            <person name="Johnson J."/>
            <person name="Barry K."/>
            <person name="LaButti K."/>
            <person name="Ng V."/>
            <person name="Ahrendt S."/>
            <person name="Min B."/>
            <person name="Choi I.G."/>
            <person name="Park H."/>
            <person name="Plett J.M."/>
            <person name="Magnuson J."/>
            <person name="Spatafora J.W."/>
            <person name="Nagy L.G."/>
            <person name="Henrissat B."/>
            <person name="Grigoriev I.V."/>
            <person name="Yang Z.L."/>
            <person name="Xu J."/>
            <person name="Martin F.M."/>
        </authorList>
    </citation>
    <scope>NUCLEOTIDE SEQUENCE</scope>
    <source>
        <strain evidence="4">KKN 215</strain>
    </source>
</reference>
<keyword evidence="1" id="KW-0479">Metal-binding</keyword>
<sequence>MPPPPRCVICHDDLGDANHPYSTICGHLCCEDCTTFHFSFDGVTPCPFCRSPIKRDQVFRLYFDFNTEGEESSGPSEEDVEKRAGLVALVKACRQAVDGPSNSSVDGKEIEVKLEAVEDALGSFNDSDHATRSLLKSLGCVLSEIRSKQQQLSVARDADAQKAELDRLSRKYKQKLSKVEKELQRTRHLLNETLQESAQAQEVLQAKLDTTRGQLETTTRLVNTRDDDLEDLRKDRESLKISNLRYKKKYYALKQHVAEMKRKTDREPDDTLMIIDNE</sequence>
<proteinExistence type="predicted"/>
<dbReference type="EMBL" id="JAEVFJ010000002">
    <property type="protein sequence ID" value="KAH8106862.1"/>
    <property type="molecule type" value="Genomic_DNA"/>
</dbReference>
<dbReference type="Proteomes" id="UP000813824">
    <property type="component" value="Unassembled WGS sequence"/>
</dbReference>
<evidence type="ECO:0000256" key="2">
    <source>
        <dbReference type="SAM" id="Coils"/>
    </source>
</evidence>
<dbReference type="OrthoDB" id="6105938at2759"/>
<organism evidence="4 5">
    <name type="scientific">Cristinia sonorae</name>
    <dbReference type="NCBI Taxonomy" id="1940300"/>
    <lineage>
        <taxon>Eukaryota</taxon>
        <taxon>Fungi</taxon>
        <taxon>Dikarya</taxon>
        <taxon>Basidiomycota</taxon>
        <taxon>Agaricomycotina</taxon>
        <taxon>Agaricomycetes</taxon>
        <taxon>Agaricomycetidae</taxon>
        <taxon>Agaricales</taxon>
        <taxon>Pleurotineae</taxon>
        <taxon>Stephanosporaceae</taxon>
        <taxon>Cristinia</taxon>
    </lineage>
</organism>